<feature type="region of interest" description="Disordered" evidence="1">
    <location>
        <begin position="305"/>
        <end position="331"/>
    </location>
</feature>
<reference evidence="2 3" key="1">
    <citation type="journal article" date="2009" name="Science">
        <title>Green evolution and dynamic adaptations revealed by genomes of the marine picoeukaryotes Micromonas.</title>
        <authorList>
            <person name="Worden A.Z."/>
            <person name="Lee J.H."/>
            <person name="Mock T."/>
            <person name="Rouze P."/>
            <person name="Simmons M.P."/>
            <person name="Aerts A.L."/>
            <person name="Allen A.E."/>
            <person name="Cuvelier M.L."/>
            <person name="Derelle E."/>
            <person name="Everett M.V."/>
            <person name="Foulon E."/>
            <person name="Grimwood J."/>
            <person name="Gundlach H."/>
            <person name="Henrissat B."/>
            <person name="Napoli C."/>
            <person name="McDonald S.M."/>
            <person name="Parker M.S."/>
            <person name="Rombauts S."/>
            <person name="Salamov A."/>
            <person name="Von Dassow P."/>
            <person name="Badger J.H."/>
            <person name="Coutinho P.M."/>
            <person name="Demir E."/>
            <person name="Dubchak I."/>
            <person name="Gentemann C."/>
            <person name="Eikrem W."/>
            <person name="Gready J.E."/>
            <person name="John U."/>
            <person name="Lanier W."/>
            <person name="Lindquist E.A."/>
            <person name="Lucas S."/>
            <person name="Mayer K.F."/>
            <person name="Moreau H."/>
            <person name="Not F."/>
            <person name="Otillar R."/>
            <person name="Panaud O."/>
            <person name="Pangilinan J."/>
            <person name="Paulsen I."/>
            <person name="Piegu B."/>
            <person name="Poliakov A."/>
            <person name="Robbens S."/>
            <person name="Schmutz J."/>
            <person name="Toulza E."/>
            <person name="Wyss T."/>
            <person name="Zelensky A."/>
            <person name="Zhou K."/>
            <person name="Armbrust E.V."/>
            <person name="Bhattacharya D."/>
            <person name="Goodenough U.W."/>
            <person name="Van de Peer Y."/>
            <person name="Grigoriev I.V."/>
        </authorList>
    </citation>
    <scope>NUCLEOTIDE SEQUENCE [LARGE SCALE GENOMIC DNA]</scope>
    <source>
        <strain evidence="3">RCC299 / NOUM17</strain>
    </source>
</reference>
<dbReference type="AlphaFoldDB" id="C1EIM3"/>
<organism evidence="2 3">
    <name type="scientific">Micromonas commoda (strain RCC299 / NOUM17 / CCMP2709)</name>
    <name type="common">Picoplanktonic green alga</name>
    <dbReference type="NCBI Taxonomy" id="296587"/>
    <lineage>
        <taxon>Eukaryota</taxon>
        <taxon>Viridiplantae</taxon>
        <taxon>Chlorophyta</taxon>
        <taxon>Mamiellophyceae</taxon>
        <taxon>Mamiellales</taxon>
        <taxon>Mamiellaceae</taxon>
        <taxon>Micromonas</taxon>
    </lineage>
</organism>
<dbReference type="InParanoid" id="C1EIM3"/>
<accession>C1EIM3</accession>
<proteinExistence type="predicted"/>
<dbReference type="GeneID" id="8249560"/>
<dbReference type="Proteomes" id="UP000002009">
    <property type="component" value="Chromosome 15"/>
</dbReference>
<evidence type="ECO:0000313" key="3">
    <source>
        <dbReference type="Proteomes" id="UP000002009"/>
    </source>
</evidence>
<dbReference type="eggNOG" id="ENOG502S26B">
    <property type="taxonomic scope" value="Eukaryota"/>
</dbReference>
<dbReference type="EMBL" id="CP001333">
    <property type="protein sequence ID" value="ACO67887.1"/>
    <property type="molecule type" value="Genomic_DNA"/>
</dbReference>
<protein>
    <submittedName>
        <fullName evidence="2">Uncharacterized protein</fullName>
    </submittedName>
</protein>
<gene>
    <name evidence="2" type="ORF">MICPUN_104464</name>
</gene>
<dbReference type="OMA" id="STHDDAW"/>
<evidence type="ECO:0000313" key="2">
    <source>
        <dbReference type="EMBL" id="ACO67887.1"/>
    </source>
</evidence>
<sequence length="406" mass="45221">MATDTKRRRITPVAMVLHLDEEEEVDEDAEETWEEEGYGDDEKQQFAAAAADDDRGEARNRESVAIDVEGRVGGVSDCGLDFSFRSYPESFDRYAGLSSPEARDVITEDCRKCFVGESFWLAAGSEPRCALEELARKVFELHVAGIDGTWDAAKSGAEWWVQVRHEDDGQKEAVSFHWDKDEDLVDDFGVNVHPAISTVTYLTTSGAPTLVLDHVPPMMYEDVEQFRGPVGQGYLSFPKRGKHIAFDGRLLHGAPRELAKPRHVEKGYERVSFLVNIWLNYRPRAIEPFPEEEIGNLGLRGCFPGTSASPTGDRPEGVGGDRYPSTSSRNDRFGDMREFRYDFGETGTEHTLVLPVSIKALDSVTDARVGKGGSPVDCVRLRFARGAEAAVVEQEPKEPRRSGRRS</sequence>
<dbReference type="RefSeq" id="XP_002506629.1">
    <property type="nucleotide sequence ID" value="XM_002506583.1"/>
</dbReference>
<name>C1EIM3_MICCC</name>
<dbReference type="KEGG" id="mis:MICPUN_104464"/>
<keyword evidence="3" id="KW-1185">Reference proteome</keyword>
<dbReference type="OrthoDB" id="69177at2759"/>
<feature type="region of interest" description="Disordered" evidence="1">
    <location>
        <begin position="20"/>
        <end position="58"/>
    </location>
</feature>
<evidence type="ECO:0000256" key="1">
    <source>
        <dbReference type="SAM" id="MobiDB-lite"/>
    </source>
</evidence>
<feature type="compositionally biased region" description="Acidic residues" evidence="1">
    <location>
        <begin position="20"/>
        <end position="39"/>
    </location>
</feature>